<dbReference type="Pfam" id="PF24553">
    <property type="entry name" value="Rv0428c_C"/>
    <property type="match status" value="1"/>
</dbReference>
<protein>
    <recommendedName>
        <fullName evidence="1">N-acetyltransferase domain-containing protein</fullName>
    </recommendedName>
</protein>
<evidence type="ECO:0000313" key="2">
    <source>
        <dbReference type="EMBL" id="OAB38399.1"/>
    </source>
</evidence>
<proteinExistence type="predicted"/>
<dbReference type="AlphaFoldDB" id="A0A168HPM0"/>
<dbReference type="Proteomes" id="UP000076967">
    <property type="component" value="Unassembled WGS sequence"/>
</dbReference>
<dbReference type="OrthoDB" id="9805924at2"/>
<dbReference type="SUPFAM" id="SSF55729">
    <property type="entry name" value="Acyl-CoA N-acyltransferases (Nat)"/>
    <property type="match status" value="1"/>
</dbReference>
<comment type="caution">
    <text evidence="2">The sequence shown here is derived from an EMBL/GenBank/DDBJ whole genome shotgun (WGS) entry which is preliminary data.</text>
</comment>
<evidence type="ECO:0000313" key="3">
    <source>
        <dbReference type="Proteomes" id="UP000076967"/>
    </source>
</evidence>
<dbReference type="GO" id="GO:0016747">
    <property type="term" value="F:acyltransferase activity, transferring groups other than amino-acyl groups"/>
    <property type="evidence" value="ECO:0007669"/>
    <property type="project" value="InterPro"/>
</dbReference>
<dbReference type="STRING" id="494026.PGLA_20095"/>
<dbReference type="Gene3D" id="3.40.630.30">
    <property type="match status" value="1"/>
</dbReference>
<feature type="domain" description="N-acetyltransferase" evidence="1">
    <location>
        <begin position="114"/>
        <end position="227"/>
    </location>
</feature>
<reference evidence="2 3" key="1">
    <citation type="submission" date="2016-03" db="EMBL/GenBank/DDBJ databases">
        <title>Draft genome sequence of Paenibacillus glacialis DSM 22343.</title>
        <authorList>
            <person name="Shin S.-K."/>
            <person name="Yi H."/>
        </authorList>
    </citation>
    <scope>NUCLEOTIDE SEQUENCE [LARGE SCALE GENOMIC DNA]</scope>
    <source>
        <strain evidence="2 3">DSM 22343</strain>
    </source>
</reference>
<keyword evidence="3" id="KW-1185">Reference proteome</keyword>
<gene>
    <name evidence="2" type="ORF">PGLA_20095</name>
</gene>
<dbReference type="InterPro" id="IPR000182">
    <property type="entry name" value="GNAT_dom"/>
</dbReference>
<dbReference type="RefSeq" id="WP_068536265.1">
    <property type="nucleotide sequence ID" value="NZ_LVJH01000048.1"/>
</dbReference>
<dbReference type="CDD" id="cd04301">
    <property type="entry name" value="NAT_SF"/>
    <property type="match status" value="1"/>
</dbReference>
<dbReference type="InterPro" id="IPR056935">
    <property type="entry name" value="Rv0428c-like_C"/>
</dbReference>
<dbReference type="EMBL" id="LVJH01000048">
    <property type="protein sequence ID" value="OAB38399.1"/>
    <property type="molecule type" value="Genomic_DNA"/>
</dbReference>
<organism evidence="2 3">
    <name type="scientific">Paenibacillus glacialis</name>
    <dbReference type="NCBI Taxonomy" id="494026"/>
    <lineage>
        <taxon>Bacteria</taxon>
        <taxon>Bacillati</taxon>
        <taxon>Bacillota</taxon>
        <taxon>Bacilli</taxon>
        <taxon>Bacillales</taxon>
        <taxon>Paenibacillaceae</taxon>
        <taxon>Paenibacillus</taxon>
    </lineage>
</organism>
<name>A0A168HPM0_9BACL</name>
<accession>A0A168HPM0</accession>
<evidence type="ECO:0000259" key="1">
    <source>
        <dbReference type="PROSITE" id="PS51186"/>
    </source>
</evidence>
<dbReference type="InterPro" id="IPR016181">
    <property type="entry name" value="Acyl_CoA_acyltransferase"/>
</dbReference>
<sequence length="227" mass="25616">MSKTIEEYSLNAWPAVQTLTQDGWLLRFADGYTKRSNSINAIYKGIDDNLHTKIKNCEEIYSRSNLDVVFKITPFVPDALDQALDDRGYGIVDPSSVQTLESLTDIKVPFVKEVEISEYLNDKWLEIMTEMKGLSERNRLITQKLLSDSKLRQAYCILYDNAVPVACGLGVVEGDYVGLYDIVTDKHYRNKGYGEQVVLHILHWAKSIGATKSYILVVKGNAPAIQC</sequence>
<dbReference type="PROSITE" id="PS51186">
    <property type="entry name" value="GNAT"/>
    <property type="match status" value="1"/>
</dbReference>